<dbReference type="Proteomes" id="UP001310387">
    <property type="component" value="Unassembled WGS sequence"/>
</dbReference>
<accession>A0ABU7Z228</accession>
<reference evidence="1" key="1">
    <citation type="journal article" date="2024" name="Antonie Van Leeuwenhoek">
        <title>Isoptericola haloaureus sp. nov., a dimorphic actinobacterium isolated from mangrove sediments of southeast India, implicating biosaline agricultural significance through nitrogen fixation and salt tolerance genes.</title>
        <authorList>
            <person name="Prathaban M."/>
            <person name="Prathiviraj R."/>
            <person name="Ravichandran M."/>
            <person name="Natarajan S.D."/>
            <person name="Sobanaa M."/>
            <person name="Hari Krishna Kumar S."/>
            <person name="Chandrasekar V."/>
            <person name="Selvin J."/>
        </authorList>
    </citation>
    <scope>NUCLEOTIDE SEQUENCE</scope>
    <source>
        <strain evidence="1">MP1014</strain>
    </source>
</reference>
<protein>
    <submittedName>
        <fullName evidence="1">Uncharacterized protein</fullName>
    </submittedName>
</protein>
<evidence type="ECO:0000313" key="1">
    <source>
        <dbReference type="EMBL" id="MEG3613534.1"/>
    </source>
</evidence>
<dbReference type="EMBL" id="JBAGLP010000041">
    <property type="protein sequence ID" value="MEG3613534.1"/>
    <property type="molecule type" value="Genomic_DNA"/>
</dbReference>
<proteinExistence type="predicted"/>
<keyword evidence="2" id="KW-1185">Reference proteome</keyword>
<gene>
    <name evidence="1" type="ORF">V5O49_00150</name>
</gene>
<sequence length="61" mass="7200">MLAADRDGLLARLRELRTEFQRLRLIYQIAIEAGSTTMNILRQEHESNYDYSPIEHQLIIL</sequence>
<reference evidence="1" key="2">
    <citation type="submission" date="2024-02" db="EMBL/GenBank/DDBJ databases">
        <authorList>
            <person name="Prathaban M."/>
            <person name="Mythili R."/>
            <person name="Sharmila Devi N."/>
            <person name="Sobanaa M."/>
            <person name="Prathiviraj R."/>
            <person name="Selvin J."/>
        </authorList>
    </citation>
    <scope>NUCLEOTIDE SEQUENCE</scope>
    <source>
        <strain evidence="1">MP1014</strain>
    </source>
</reference>
<evidence type="ECO:0000313" key="2">
    <source>
        <dbReference type="Proteomes" id="UP001310387"/>
    </source>
</evidence>
<name>A0ABU7Z228_9MICO</name>
<feature type="non-terminal residue" evidence="1">
    <location>
        <position position="61"/>
    </location>
</feature>
<organism evidence="1 2">
    <name type="scientific">Isoptericola haloaureus</name>
    <dbReference type="NCBI Taxonomy" id="1542902"/>
    <lineage>
        <taxon>Bacteria</taxon>
        <taxon>Bacillati</taxon>
        <taxon>Actinomycetota</taxon>
        <taxon>Actinomycetes</taxon>
        <taxon>Micrococcales</taxon>
        <taxon>Promicromonosporaceae</taxon>
        <taxon>Isoptericola</taxon>
    </lineage>
</organism>
<comment type="caution">
    <text evidence="1">The sequence shown here is derived from an EMBL/GenBank/DDBJ whole genome shotgun (WGS) entry which is preliminary data.</text>
</comment>